<dbReference type="Gene3D" id="2.60.20.10">
    <property type="entry name" value="Crystallins"/>
    <property type="match status" value="1"/>
</dbReference>
<evidence type="ECO:0000313" key="3">
    <source>
        <dbReference type="Proteomes" id="UP000226192"/>
    </source>
</evidence>
<dbReference type="AlphaFoldDB" id="A0A2C5Y9L0"/>
<reference evidence="2 3" key="1">
    <citation type="submission" date="2017-06" db="EMBL/GenBank/DDBJ databases">
        <title>Ant-infecting Ophiocordyceps genomes reveal a high diversity of potential behavioral manipulation genes and a possible major role for enterotoxins.</title>
        <authorList>
            <person name="De Bekker C."/>
            <person name="Evans H.C."/>
            <person name="Brachmann A."/>
            <person name="Hughes D.P."/>
        </authorList>
    </citation>
    <scope>NUCLEOTIDE SEQUENCE [LARGE SCALE GENOMIC DNA]</scope>
    <source>
        <strain evidence="2 3">Map64</strain>
    </source>
</reference>
<evidence type="ECO:0008006" key="4">
    <source>
        <dbReference type="Google" id="ProtNLM"/>
    </source>
</evidence>
<gene>
    <name evidence="2" type="ORF">CDD81_248</name>
</gene>
<feature type="chain" id="PRO_5012948325" description="Beta/gamma crystallin 'Greek key' domain-containing protein" evidence="1">
    <location>
        <begin position="18"/>
        <end position="108"/>
    </location>
</feature>
<proteinExistence type="predicted"/>
<dbReference type="Proteomes" id="UP000226192">
    <property type="component" value="Unassembled WGS sequence"/>
</dbReference>
<evidence type="ECO:0000256" key="1">
    <source>
        <dbReference type="SAM" id="SignalP"/>
    </source>
</evidence>
<dbReference type="OrthoDB" id="4922373at2759"/>
<sequence>MHITKVLALAFASSALAADTAASYLGIAYSQPQYRGYSQTIGNHEAGRCVNLDRGVRNDVESVRVSRGVRCTYWNDQYCRGHSDSYQQDDGYVRGKKYDSVRCEYWRR</sequence>
<keyword evidence="3" id="KW-1185">Reference proteome</keyword>
<accession>A0A2C5Y9L0</accession>
<name>A0A2C5Y9L0_9HYPO</name>
<evidence type="ECO:0000313" key="2">
    <source>
        <dbReference type="EMBL" id="PHH66185.1"/>
    </source>
</evidence>
<keyword evidence="1" id="KW-0732">Signal</keyword>
<feature type="signal peptide" evidence="1">
    <location>
        <begin position="1"/>
        <end position="17"/>
    </location>
</feature>
<comment type="caution">
    <text evidence="2">The sequence shown here is derived from an EMBL/GenBank/DDBJ whole genome shotgun (WGS) entry which is preliminary data.</text>
</comment>
<dbReference type="EMBL" id="NJET01000010">
    <property type="protein sequence ID" value="PHH66185.1"/>
    <property type="molecule type" value="Genomic_DNA"/>
</dbReference>
<organism evidence="2 3">
    <name type="scientific">Ophiocordyceps australis</name>
    <dbReference type="NCBI Taxonomy" id="1399860"/>
    <lineage>
        <taxon>Eukaryota</taxon>
        <taxon>Fungi</taxon>
        <taxon>Dikarya</taxon>
        <taxon>Ascomycota</taxon>
        <taxon>Pezizomycotina</taxon>
        <taxon>Sordariomycetes</taxon>
        <taxon>Hypocreomycetidae</taxon>
        <taxon>Hypocreales</taxon>
        <taxon>Ophiocordycipitaceae</taxon>
        <taxon>Ophiocordyceps</taxon>
    </lineage>
</organism>
<protein>
    <recommendedName>
        <fullName evidence="4">Beta/gamma crystallin 'Greek key' domain-containing protein</fullName>
    </recommendedName>
</protein>